<dbReference type="SUPFAM" id="SSF50022">
    <property type="entry name" value="ISP domain"/>
    <property type="match status" value="1"/>
</dbReference>
<gene>
    <name evidence="7" type="ORF">GGR43_002790</name>
</gene>
<comment type="caution">
    <text evidence="7">The sequence shown here is derived from an EMBL/GenBank/DDBJ whole genome shotgun (WGS) entry which is preliminary data.</text>
</comment>
<dbReference type="InterPro" id="IPR050584">
    <property type="entry name" value="Cholesterol_7-desaturase"/>
</dbReference>
<dbReference type="AlphaFoldDB" id="A0A7W6BNX8"/>
<accession>A0A7W6BNX8</accession>
<dbReference type="GO" id="GO:0005506">
    <property type="term" value="F:iron ion binding"/>
    <property type="evidence" value="ECO:0007669"/>
    <property type="project" value="InterPro"/>
</dbReference>
<dbReference type="RefSeq" id="WP_188072565.1">
    <property type="nucleotide sequence ID" value="NZ_BSPS01000023.1"/>
</dbReference>
<dbReference type="InterPro" id="IPR015881">
    <property type="entry name" value="ARHD_Rieske_2Fe_2S"/>
</dbReference>
<protein>
    <submittedName>
        <fullName evidence="7">Phenylpropionate dioxygenase-like ring-hydroxylating dioxygenase large terminal subunit</fullName>
    </submittedName>
</protein>
<evidence type="ECO:0000256" key="3">
    <source>
        <dbReference type="ARBA" id="ARBA00023002"/>
    </source>
</evidence>
<dbReference type="Pfam" id="PF19301">
    <property type="entry name" value="LigXa_C"/>
    <property type="match status" value="1"/>
</dbReference>
<keyword evidence="1" id="KW-0001">2Fe-2S</keyword>
<dbReference type="GO" id="GO:0051537">
    <property type="term" value="F:2 iron, 2 sulfur cluster binding"/>
    <property type="evidence" value="ECO:0007669"/>
    <property type="project" value="UniProtKB-KW"/>
</dbReference>
<dbReference type="InterPro" id="IPR036922">
    <property type="entry name" value="Rieske_2Fe-2S_sf"/>
</dbReference>
<keyword evidence="8" id="KW-1185">Reference proteome</keyword>
<dbReference type="PROSITE" id="PS51296">
    <property type="entry name" value="RIESKE"/>
    <property type="match status" value="1"/>
</dbReference>
<sequence>MNSEQHRLLTQVGKGTPMGDFMRGYWHPVALSSQVEADGAPLLTWLLGERLVVFRDTEGKVGVLDDHCLHRGVSLSFGRNEECGLRCIYHGWKFAVDGRVMETPNHDNAVYRERKRAKAYPVEERSGLIWTYIGPADRQPPLRRFDFDRVPDDHRTLFRANSKANYLALWEGGVDSSHVGMLHTNDARPSWGAARRGEEVESSAWDSLAPTYEVVDTDYGYRYVAFRGIPGRDDARHARAVPVMLPNMRIIPGHLAFAIAIIEVPMNDQETATYQIAYTRDEPVDRDWMRAFLGFNGPRYDEKSCEVTMSWPHDMGQNRAAMATTSWSGFDAIEFEDVAMAMSLNDREWDRGEENLVAADIAVMRLRQMLLTAVKKHQDGSPPQASDIQDISHALSYDRVVLDSEDWKAL</sequence>
<dbReference type="PROSITE" id="PS00570">
    <property type="entry name" value="RING_HYDROXYL_ALPHA"/>
    <property type="match status" value="1"/>
</dbReference>
<dbReference type="Gene3D" id="2.102.10.10">
    <property type="entry name" value="Rieske [2Fe-2S] iron-sulphur domain"/>
    <property type="match status" value="1"/>
</dbReference>
<feature type="domain" description="Rieske" evidence="6">
    <location>
        <begin position="26"/>
        <end position="131"/>
    </location>
</feature>
<dbReference type="Proteomes" id="UP000571950">
    <property type="component" value="Unassembled WGS sequence"/>
</dbReference>
<evidence type="ECO:0000259" key="6">
    <source>
        <dbReference type="PROSITE" id="PS51296"/>
    </source>
</evidence>
<dbReference type="EMBL" id="JACIDT010000009">
    <property type="protein sequence ID" value="MBB3927067.1"/>
    <property type="molecule type" value="Genomic_DNA"/>
</dbReference>
<dbReference type="InterPro" id="IPR017941">
    <property type="entry name" value="Rieske_2Fe-2S"/>
</dbReference>
<dbReference type="CDD" id="cd03479">
    <property type="entry name" value="Rieske_RO_Alpha_PhDO_like"/>
    <property type="match status" value="1"/>
</dbReference>
<keyword evidence="2" id="KW-0479">Metal-binding</keyword>
<dbReference type="SUPFAM" id="SSF55961">
    <property type="entry name" value="Bet v1-like"/>
    <property type="match status" value="1"/>
</dbReference>
<keyword evidence="5" id="KW-0411">Iron-sulfur</keyword>
<dbReference type="InterPro" id="IPR045623">
    <property type="entry name" value="LigXa_C"/>
</dbReference>
<keyword evidence="4" id="KW-0408">Iron</keyword>
<proteinExistence type="predicted"/>
<dbReference type="PANTHER" id="PTHR21266">
    <property type="entry name" value="IRON-SULFUR DOMAIN CONTAINING PROTEIN"/>
    <property type="match status" value="1"/>
</dbReference>
<evidence type="ECO:0000256" key="4">
    <source>
        <dbReference type="ARBA" id="ARBA00023004"/>
    </source>
</evidence>
<reference evidence="7 8" key="1">
    <citation type="submission" date="2020-08" db="EMBL/GenBank/DDBJ databases">
        <title>Genomic Encyclopedia of Type Strains, Phase IV (KMG-IV): sequencing the most valuable type-strain genomes for metagenomic binning, comparative biology and taxonomic classification.</title>
        <authorList>
            <person name="Goeker M."/>
        </authorList>
    </citation>
    <scope>NUCLEOTIDE SEQUENCE [LARGE SCALE GENOMIC DNA]</scope>
    <source>
        <strain evidence="7 8">DSM 26189</strain>
    </source>
</reference>
<dbReference type="Pfam" id="PF00355">
    <property type="entry name" value="Rieske"/>
    <property type="match status" value="1"/>
</dbReference>
<keyword evidence="7" id="KW-0223">Dioxygenase</keyword>
<name>A0A7W6BNX8_9SPHN</name>
<keyword evidence="3" id="KW-0560">Oxidoreductase</keyword>
<evidence type="ECO:0000313" key="8">
    <source>
        <dbReference type="Proteomes" id="UP000571950"/>
    </source>
</evidence>
<dbReference type="PANTHER" id="PTHR21266:SF59">
    <property type="entry name" value="BLR4922 PROTEIN"/>
    <property type="match status" value="1"/>
</dbReference>
<evidence type="ECO:0000256" key="5">
    <source>
        <dbReference type="ARBA" id="ARBA00023014"/>
    </source>
</evidence>
<dbReference type="GO" id="GO:0051213">
    <property type="term" value="F:dioxygenase activity"/>
    <property type="evidence" value="ECO:0007669"/>
    <property type="project" value="UniProtKB-KW"/>
</dbReference>
<organism evidence="7 8">
    <name type="scientific">Sphingobium jiangsuense</name>
    <dbReference type="NCBI Taxonomy" id="870476"/>
    <lineage>
        <taxon>Bacteria</taxon>
        <taxon>Pseudomonadati</taxon>
        <taxon>Pseudomonadota</taxon>
        <taxon>Alphaproteobacteria</taxon>
        <taxon>Sphingomonadales</taxon>
        <taxon>Sphingomonadaceae</taxon>
        <taxon>Sphingobium</taxon>
    </lineage>
</organism>
<evidence type="ECO:0000256" key="2">
    <source>
        <dbReference type="ARBA" id="ARBA00022723"/>
    </source>
</evidence>
<evidence type="ECO:0000313" key="7">
    <source>
        <dbReference type="EMBL" id="MBB3927067.1"/>
    </source>
</evidence>
<evidence type="ECO:0000256" key="1">
    <source>
        <dbReference type="ARBA" id="ARBA00022714"/>
    </source>
</evidence>